<name>A0A923LYL0_9FIRM</name>
<dbReference type="RefSeq" id="WP_054328386.1">
    <property type="nucleotide sequence ID" value="NZ_JACOPL010000022.1"/>
</dbReference>
<comment type="caution">
    <text evidence="1">The sequence shown here is derived from an EMBL/GenBank/DDBJ whole genome shotgun (WGS) entry which is preliminary data.</text>
</comment>
<gene>
    <name evidence="1" type="ORF">H8S45_14425</name>
</gene>
<evidence type="ECO:0000313" key="1">
    <source>
        <dbReference type="EMBL" id="MBC5726647.1"/>
    </source>
</evidence>
<reference evidence="1" key="1">
    <citation type="submission" date="2020-08" db="EMBL/GenBank/DDBJ databases">
        <title>Genome public.</title>
        <authorList>
            <person name="Liu C."/>
            <person name="Sun Q."/>
        </authorList>
    </citation>
    <scope>NUCLEOTIDE SEQUENCE</scope>
    <source>
        <strain evidence="1">NSJ-28</strain>
    </source>
</reference>
<evidence type="ECO:0008006" key="3">
    <source>
        <dbReference type="Google" id="ProtNLM"/>
    </source>
</evidence>
<protein>
    <recommendedName>
        <fullName evidence="3">Phage tail protein</fullName>
    </recommendedName>
</protein>
<dbReference type="EMBL" id="JACOPL010000022">
    <property type="protein sequence ID" value="MBC5726647.1"/>
    <property type="molecule type" value="Genomic_DNA"/>
</dbReference>
<organism evidence="1 2">
    <name type="scientific">Agathobaculum faecis</name>
    <dbReference type="NCBI Taxonomy" id="2763013"/>
    <lineage>
        <taxon>Bacteria</taxon>
        <taxon>Bacillati</taxon>
        <taxon>Bacillota</taxon>
        <taxon>Clostridia</taxon>
        <taxon>Eubacteriales</taxon>
        <taxon>Butyricicoccaceae</taxon>
        <taxon>Agathobaculum</taxon>
    </lineage>
</organism>
<dbReference type="Proteomes" id="UP000606499">
    <property type="component" value="Unassembled WGS sequence"/>
</dbReference>
<evidence type="ECO:0000313" key="2">
    <source>
        <dbReference type="Proteomes" id="UP000606499"/>
    </source>
</evidence>
<proteinExistence type="predicted"/>
<accession>A0A923LYL0</accession>
<keyword evidence="2" id="KW-1185">Reference proteome</keyword>
<dbReference type="AlphaFoldDB" id="A0A923LYL0"/>
<sequence length="145" mass="16544">MPTSKKISYVTAREQDSISRAVLLWLKKHSPAIEFEYLPPERSGISLTTIQGAYKTAQYIDGSYEAQYQFGILYRSLPTDSEERLDAESELNKLGEWAEENWPDLDDGKTVTTVQRTSSASLLARYEDKVEDYQILMTMEYEVGG</sequence>